<evidence type="ECO:0000313" key="4">
    <source>
        <dbReference type="Proteomes" id="UP001152797"/>
    </source>
</evidence>
<accession>A0A9P1D5U8</accession>
<feature type="compositionally biased region" description="Acidic residues" evidence="1">
    <location>
        <begin position="162"/>
        <end position="175"/>
    </location>
</feature>
<reference evidence="2" key="1">
    <citation type="submission" date="2022-10" db="EMBL/GenBank/DDBJ databases">
        <authorList>
            <person name="Chen Y."/>
            <person name="Dougan E. K."/>
            <person name="Chan C."/>
            <person name="Rhodes N."/>
            <person name="Thang M."/>
        </authorList>
    </citation>
    <scope>NUCLEOTIDE SEQUENCE</scope>
</reference>
<keyword evidence="4" id="KW-1185">Reference proteome</keyword>
<feature type="region of interest" description="Disordered" evidence="1">
    <location>
        <begin position="65"/>
        <end position="86"/>
    </location>
</feature>
<feature type="compositionally biased region" description="Polar residues" evidence="1">
    <location>
        <begin position="128"/>
        <end position="152"/>
    </location>
</feature>
<dbReference type="OrthoDB" id="10672754at2759"/>
<dbReference type="AlphaFoldDB" id="A0A9P1D5U8"/>
<feature type="region of interest" description="Disordered" evidence="1">
    <location>
        <begin position="127"/>
        <end position="176"/>
    </location>
</feature>
<sequence length="508" mass="57430">MRAATAASFRSRAWSTAELADGLSHILQDGQLPDDPNELKESAFLGCAKMKLEQHELEDALADMATPQNNQKPVGPEEPCNQETQPATESQLLQYQQTMKAYDTLVNLFKDGKLDATTAMKMMAGISESATPKTPNSETSSVPKASQGSNTGFGKKRSHEEDQSDDDAASDDMELEGPKYSRLAKLRRLCELKAGVRLQVPTWLHEQWKKGDHLAMALKYQSAGFNKDEFVKTLEKTYTEVERKKNKVSVGWYSESDMQTELKWKKKKIDGAIALCMQDELNLVRTCKYSGETEYWVEIRESGEKRQRKEVSEDRYGSYTDKSTKPMGDVDVSELNKMDARSKAVAAAGTATAQACRGKHVLTKFCDSVLTLISDLRKNFQDETADRSIAALEGDLNTLEKKYNMCSEHLAKGETVDFNKEWTTESERLMKESTVECTKVAQNEAKIRHHPQFFLGCIEFERAPEQRGHPFIRTRFGFFLLLTHFHGIKNIVSTLGMPNGIFRRRTRR</sequence>
<evidence type="ECO:0000313" key="3">
    <source>
        <dbReference type="EMBL" id="CAL1156876.1"/>
    </source>
</evidence>
<feature type="region of interest" description="Disordered" evidence="1">
    <location>
        <begin position="307"/>
        <end position="330"/>
    </location>
</feature>
<dbReference type="EMBL" id="CAMXCT020003279">
    <property type="protein sequence ID" value="CAL1156876.1"/>
    <property type="molecule type" value="Genomic_DNA"/>
</dbReference>
<comment type="caution">
    <text evidence="2">The sequence shown here is derived from an EMBL/GenBank/DDBJ whole genome shotgun (WGS) entry which is preliminary data.</text>
</comment>
<dbReference type="EMBL" id="CAMXCT010003279">
    <property type="protein sequence ID" value="CAI4003501.1"/>
    <property type="molecule type" value="Genomic_DNA"/>
</dbReference>
<dbReference type="Proteomes" id="UP001152797">
    <property type="component" value="Unassembled WGS sequence"/>
</dbReference>
<organism evidence="2">
    <name type="scientific">Cladocopium goreaui</name>
    <dbReference type="NCBI Taxonomy" id="2562237"/>
    <lineage>
        <taxon>Eukaryota</taxon>
        <taxon>Sar</taxon>
        <taxon>Alveolata</taxon>
        <taxon>Dinophyceae</taxon>
        <taxon>Suessiales</taxon>
        <taxon>Symbiodiniaceae</taxon>
        <taxon>Cladocopium</taxon>
    </lineage>
</organism>
<reference evidence="3" key="2">
    <citation type="submission" date="2024-04" db="EMBL/GenBank/DDBJ databases">
        <authorList>
            <person name="Chen Y."/>
            <person name="Shah S."/>
            <person name="Dougan E. K."/>
            <person name="Thang M."/>
            <person name="Chan C."/>
        </authorList>
    </citation>
    <scope>NUCLEOTIDE SEQUENCE [LARGE SCALE GENOMIC DNA]</scope>
</reference>
<evidence type="ECO:0000256" key="1">
    <source>
        <dbReference type="SAM" id="MobiDB-lite"/>
    </source>
</evidence>
<evidence type="ECO:0000313" key="2">
    <source>
        <dbReference type="EMBL" id="CAI4003501.1"/>
    </source>
</evidence>
<feature type="compositionally biased region" description="Basic and acidic residues" evidence="1">
    <location>
        <begin position="307"/>
        <end position="316"/>
    </location>
</feature>
<dbReference type="EMBL" id="CAMXCT030003279">
    <property type="protein sequence ID" value="CAL4790813.1"/>
    <property type="molecule type" value="Genomic_DNA"/>
</dbReference>
<name>A0A9P1D5U8_9DINO</name>
<protein>
    <submittedName>
        <fullName evidence="2">Uncharacterized protein</fullName>
    </submittedName>
</protein>
<gene>
    <name evidence="2" type="ORF">C1SCF055_LOCUS29363</name>
</gene>
<proteinExistence type="predicted"/>